<reference evidence="1 2" key="1">
    <citation type="journal article" date="2019" name="Environ. Microbiol.">
        <title>Species interactions and distinct microbial communities in high Arctic permafrost affected cryosols are associated with the CH4 and CO2 gas fluxes.</title>
        <authorList>
            <person name="Altshuler I."/>
            <person name="Hamel J."/>
            <person name="Turney S."/>
            <person name="Magnuson E."/>
            <person name="Levesque R."/>
            <person name="Greer C."/>
            <person name="Whyte L.G."/>
        </authorList>
    </citation>
    <scope>NUCLEOTIDE SEQUENCE [LARGE SCALE GENOMIC DNA]</scope>
    <source>
        <strain evidence="1 2">S5.20</strain>
    </source>
</reference>
<organism evidence="1 2">
    <name type="scientific">Mycolicibacterium hodleri</name>
    <dbReference type="NCBI Taxonomy" id="49897"/>
    <lineage>
        <taxon>Bacteria</taxon>
        <taxon>Bacillati</taxon>
        <taxon>Actinomycetota</taxon>
        <taxon>Actinomycetes</taxon>
        <taxon>Mycobacteriales</taxon>
        <taxon>Mycobacteriaceae</taxon>
        <taxon>Mycolicibacterium</taxon>
    </lineage>
</organism>
<evidence type="ECO:0000313" key="2">
    <source>
        <dbReference type="Proteomes" id="UP000320095"/>
    </source>
</evidence>
<gene>
    <name evidence="1" type="ORF">EAH80_13115</name>
</gene>
<accession>A0A502EDN5</accession>
<protein>
    <submittedName>
        <fullName evidence="1">Uncharacterized protein</fullName>
    </submittedName>
</protein>
<name>A0A502EDN5_9MYCO</name>
<keyword evidence="2" id="KW-1185">Reference proteome</keyword>
<proteinExistence type="predicted"/>
<dbReference type="RefSeq" id="WP_140691243.1">
    <property type="nucleotide sequence ID" value="NZ_RCZG01000004.1"/>
</dbReference>
<comment type="caution">
    <text evidence="1">The sequence shown here is derived from an EMBL/GenBank/DDBJ whole genome shotgun (WGS) entry which is preliminary data.</text>
</comment>
<dbReference type="EMBL" id="RCZG01000004">
    <property type="protein sequence ID" value="TPG34481.1"/>
    <property type="molecule type" value="Genomic_DNA"/>
</dbReference>
<dbReference type="AlphaFoldDB" id="A0A502EDN5"/>
<evidence type="ECO:0000313" key="1">
    <source>
        <dbReference type="EMBL" id="TPG34481.1"/>
    </source>
</evidence>
<sequence length="65" mass="6526">MIFTSLSGVSISGTIANADVMSWPLHAAASAPSAGHPAVATQDAILAMKRRTAAATVASVNRGTF</sequence>
<dbReference type="Proteomes" id="UP000320095">
    <property type="component" value="Unassembled WGS sequence"/>
</dbReference>